<feature type="compositionally biased region" description="Polar residues" evidence="1">
    <location>
        <begin position="42"/>
        <end position="56"/>
    </location>
</feature>
<dbReference type="Proteomes" id="UP001295444">
    <property type="component" value="Chromosome 01"/>
</dbReference>
<dbReference type="AlphaFoldDB" id="A0AAD1R3H3"/>
<sequence length="65" mass="7214">MAPCLPGPRATREEGSFQHQQAWKNKRRRHTAPLRAPARSGGVQSLTPRNARSSGPTERAPLQAW</sequence>
<protein>
    <submittedName>
        <fullName evidence="2">Uncharacterized protein</fullName>
    </submittedName>
</protein>
<evidence type="ECO:0000313" key="3">
    <source>
        <dbReference type="Proteomes" id="UP001295444"/>
    </source>
</evidence>
<feature type="region of interest" description="Disordered" evidence="1">
    <location>
        <begin position="1"/>
        <end position="65"/>
    </location>
</feature>
<name>A0AAD1R3H3_PELCU</name>
<evidence type="ECO:0000313" key="2">
    <source>
        <dbReference type="EMBL" id="CAH2223187.1"/>
    </source>
</evidence>
<feature type="non-terminal residue" evidence="2">
    <location>
        <position position="65"/>
    </location>
</feature>
<gene>
    <name evidence="2" type="ORF">PECUL_23A008460</name>
</gene>
<accession>A0AAD1R3H3</accession>
<proteinExistence type="predicted"/>
<organism evidence="2 3">
    <name type="scientific">Pelobates cultripes</name>
    <name type="common">Western spadefoot toad</name>
    <dbReference type="NCBI Taxonomy" id="61616"/>
    <lineage>
        <taxon>Eukaryota</taxon>
        <taxon>Metazoa</taxon>
        <taxon>Chordata</taxon>
        <taxon>Craniata</taxon>
        <taxon>Vertebrata</taxon>
        <taxon>Euteleostomi</taxon>
        <taxon>Amphibia</taxon>
        <taxon>Batrachia</taxon>
        <taxon>Anura</taxon>
        <taxon>Pelobatoidea</taxon>
        <taxon>Pelobatidae</taxon>
        <taxon>Pelobates</taxon>
    </lineage>
</organism>
<evidence type="ECO:0000256" key="1">
    <source>
        <dbReference type="SAM" id="MobiDB-lite"/>
    </source>
</evidence>
<reference evidence="2" key="1">
    <citation type="submission" date="2022-03" db="EMBL/GenBank/DDBJ databases">
        <authorList>
            <person name="Alioto T."/>
            <person name="Alioto T."/>
            <person name="Gomez Garrido J."/>
        </authorList>
    </citation>
    <scope>NUCLEOTIDE SEQUENCE</scope>
</reference>
<keyword evidence="3" id="KW-1185">Reference proteome</keyword>
<dbReference type="EMBL" id="OW240912">
    <property type="protein sequence ID" value="CAH2223187.1"/>
    <property type="molecule type" value="Genomic_DNA"/>
</dbReference>